<accession>A0A4R2K0U3</accession>
<dbReference type="InterPro" id="IPR003615">
    <property type="entry name" value="HNH_nuc"/>
</dbReference>
<dbReference type="AlphaFoldDB" id="A0A4R2K0U3"/>
<dbReference type="GO" id="GO:0003676">
    <property type="term" value="F:nucleic acid binding"/>
    <property type="evidence" value="ECO:0007669"/>
    <property type="project" value="InterPro"/>
</dbReference>
<dbReference type="SMART" id="SM00507">
    <property type="entry name" value="HNHc"/>
    <property type="match status" value="1"/>
</dbReference>
<dbReference type="Gene3D" id="1.10.30.50">
    <property type="match status" value="1"/>
</dbReference>
<dbReference type="Proteomes" id="UP000295680">
    <property type="component" value="Unassembled WGS sequence"/>
</dbReference>
<keyword evidence="3" id="KW-0378">Hydrolase</keyword>
<dbReference type="GO" id="GO:0008270">
    <property type="term" value="F:zinc ion binding"/>
    <property type="evidence" value="ECO:0007669"/>
    <property type="project" value="InterPro"/>
</dbReference>
<feature type="domain" description="HNH nuclease" evidence="2">
    <location>
        <begin position="291"/>
        <end position="343"/>
    </location>
</feature>
<dbReference type="EMBL" id="SLWS01000004">
    <property type="protein sequence ID" value="TCO59925.1"/>
    <property type="molecule type" value="Genomic_DNA"/>
</dbReference>
<evidence type="ECO:0000313" key="3">
    <source>
        <dbReference type="EMBL" id="TCO59925.1"/>
    </source>
</evidence>
<comment type="similarity">
    <text evidence="1">Belongs to the Rv1128c/1148c/1588c/1702c/1945/3466 family.</text>
</comment>
<dbReference type="Pfam" id="PF01844">
    <property type="entry name" value="HNH"/>
    <property type="match status" value="1"/>
</dbReference>
<evidence type="ECO:0000259" key="2">
    <source>
        <dbReference type="SMART" id="SM00507"/>
    </source>
</evidence>
<name>A0A4R2K0U3_9PSEU</name>
<protein>
    <submittedName>
        <fullName evidence="3">HNH endonuclease</fullName>
    </submittedName>
</protein>
<keyword evidence="3" id="KW-0255">Endonuclease</keyword>
<keyword evidence="3" id="KW-0540">Nuclease</keyword>
<dbReference type="Pfam" id="PF02720">
    <property type="entry name" value="DUF222"/>
    <property type="match status" value="1"/>
</dbReference>
<dbReference type="InterPro" id="IPR002711">
    <property type="entry name" value="HNH"/>
</dbReference>
<reference evidence="3 4" key="1">
    <citation type="submission" date="2019-03" db="EMBL/GenBank/DDBJ databases">
        <title>Genomic Encyclopedia of Type Strains, Phase IV (KMG-IV): sequencing the most valuable type-strain genomes for metagenomic binning, comparative biology and taxonomic classification.</title>
        <authorList>
            <person name="Goeker M."/>
        </authorList>
    </citation>
    <scope>NUCLEOTIDE SEQUENCE [LARGE SCALE GENOMIC DNA]</scope>
    <source>
        <strain evidence="3 4">DSM 45934</strain>
    </source>
</reference>
<proteinExistence type="inferred from homology"/>
<sequence length="380" mass="41857">MRQDYARMLQVLAEVDSRGVAARLGYSNTPALLVHVLRVSRADARHRLAQAEDLLDTTTLTGSVVAASMPLTAAALERGEVGSGHVDVIRRTLRSMAHLDAERRGWAEELLVIQAGEDDPAALLRHAGRIRDIVDPDGTPPVDDGLVLPERLLRRHVRRDGRMEFKGWLDPENAALFDTLLKPFEKSDPEVPDTRGQAERAGDAFADVLKMAANCPDLPTKNGVRTEVAFTIPLDALIAAADDTILPGQSHYLTAREARRIACDSHVLPAVMGGESQPLDIAVPAYVVPSHIRRGLVLRDRGCTFPSCDRPASVCDAHHVLSWHRGGATQIDNLILLCGQHHRLIHRSQWAVRLDNGHAVFTPPAFVDPRQRPRVNRLRQ</sequence>
<dbReference type="InterPro" id="IPR003870">
    <property type="entry name" value="DUF222"/>
</dbReference>
<keyword evidence="4" id="KW-1185">Reference proteome</keyword>
<organism evidence="3 4">
    <name type="scientific">Actinocrispum wychmicini</name>
    <dbReference type="NCBI Taxonomy" id="1213861"/>
    <lineage>
        <taxon>Bacteria</taxon>
        <taxon>Bacillati</taxon>
        <taxon>Actinomycetota</taxon>
        <taxon>Actinomycetes</taxon>
        <taxon>Pseudonocardiales</taxon>
        <taxon>Pseudonocardiaceae</taxon>
        <taxon>Actinocrispum</taxon>
    </lineage>
</organism>
<comment type="caution">
    <text evidence="3">The sequence shown here is derived from an EMBL/GenBank/DDBJ whole genome shotgun (WGS) entry which is preliminary data.</text>
</comment>
<dbReference type="CDD" id="cd00085">
    <property type="entry name" value="HNHc"/>
    <property type="match status" value="1"/>
</dbReference>
<evidence type="ECO:0000256" key="1">
    <source>
        <dbReference type="ARBA" id="ARBA00023450"/>
    </source>
</evidence>
<gene>
    <name evidence="3" type="ORF">EV192_104769</name>
</gene>
<dbReference type="GO" id="GO:0004519">
    <property type="term" value="F:endonuclease activity"/>
    <property type="evidence" value="ECO:0007669"/>
    <property type="project" value="UniProtKB-KW"/>
</dbReference>
<evidence type="ECO:0000313" key="4">
    <source>
        <dbReference type="Proteomes" id="UP000295680"/>
    </source>
</evidence>